<reference evidence="2 3" key="1">
    <citation type="journal article" date="2013" name="Genome Announc.">
        <title>Draft Genome Sequence for Ralstonia sp. Strain OR214, a Bacterium with Potential for Bioremediation.</title>
        <authorList>
            <person name="Utturkar S.M."/>
            <person name="Bollmann A."/>
            <person name="Brzoska R.M."/>
            <person name="Klingeman D.M."/>
            <person name="Epstein S.E."/>
            <person name="Palumbo A.V."/>
            <person name="Brown S.D."/>
        </authorList>
    </citation>
    <scope>NUCLEOTIDE SEQUENCE [LARGE SCALE GENOMIC DNA]</scope>
    <source>
        <strain evidence="2 3">OR214</strain>
    </source>
</reference>
<organism evidence="2 3">
    <name type="scientific">Ralstonia pickettii OR214</name>
    <dbReference type="NCBI Taxonomy" id="1264675"/>
    <lineage>
        <taxon>Bacteria</taxon>
        <taxon>Pseudomonadati</taxon>
        <taxon>Pseudomonadota</taxon>
        <taxon>Betaproteobacteria</taxon>
        <taxon>Burkholderiales</taxon>
        <taxon>Burkholderiaceae</taxon>
        <taxon>Ralstonia</taxon>
    </lineage>
</organism>
<dbReference type="AlphaFoldDB" id="R0CG02"/>
<dbReference type="PANTHER" id="PTHR37951:SF1">
    <property type="entry name" value="TYPE VI SECRETION SYSTEM COMPONENT TSSA1"/>
    <property type="match status" value="1"/>
</dbReference>
<accession>R0CG02</accession>
<name>R0CG02_RALPI</name>
<dbReference type="Proteomes" id="UP000013280">
    <property type="component" value="Unassembled WGS sequence"/>
</dbReference>
<dbReference type="Pfam" id="PF06812">
    <property type="entry name" value="ImpA_N"/>
    <property type="match status" value="1"/>
</dbReference>
<sequence>MFFSKKTKGAQPAPPALIFPELLEPISEAHPCGSDLEYDPELVLLQSKVTPKQDAQYGDFVSPPEAINWTEVERDCRRLLQRTRDIRILVSLVRCRVRLDEAFGLRDGLCILSRLLETWPETIYPQVVVDGEPDPAVRANALAALADPQGLMQDVRDLVISTNGALRLRVRDVERSLSIPRAADALAPEAVQRQIRELRNQTDAVLSALDEAQAFASSVDSWARHHLPDDHPDLGTLLRLLDTVTDASPPAAPAVIALPVSEHSPAASQGLMGTTIEGPVVTPLDSTSTEPAMDRNTALAYIRTARIWFEAHEPSSPVALLLKQAERLTGKRFDEVFQAIPAELVERWAGEL</sequence>
<evidence type="ECO:0000313" key="3">
    <source>
        <dbReference type="Proteomes" id="UP000013280"/>
    </source>
</evidence>
<evidence type="ECO:0000313" key="2">
    <source>
        <dbReference type="EMBL" id="ENZ75761.1"/>
    </source>
</evidence>
<evidence type="ECO:0000259" key="1">
    <source>
        <dbReference type="Pfam" id="PF06812"/>
    </source>
</evidence>
<gene>
    <name evidence="2" type="ORF">OR214_04154</name>
</gene>
<proteinExistence type="predicted"/>
<dbReference type="PATRIC" id="fig|1264675.3.peg.4095"/>
<dbReference type="InterPro" id="IPR010657">
    <property type="entry name" value="ImpA_N"/>
</dbReference>
<comment type="caution">
    <text evidence="2">The sequence shown here is derived from an EMBL/GenBank/DDBJ whole genome shotgun (WGS) entry which is preliminary data.</text>
</comment>
<dbReference type="RefSeq" id="WP_004634200.1">
    <property type="nucleotide sequence ID" value="NZ_APMQ01000014.1"/>
</dbReference>
<protein>
    <recommendedName>
        <fullName evidence="1">ImpA N-terminal domain-containing protein</fullName>
    </recommendedName>
</protein>
<dbReference type="EMBL" id="APMQ01000014">
    <property type="protein sequence ID" value="ENZ75761.1"/>
    <property type="molecule type" value="Genomic_DNA"/>
</dbReference>
<dbReference type="PANTHER" id="PTHR37951">
    <property type="entry name" value="CYTOPLASMIC PROTEIN-RELATED"/>
    <property type="match status" value="1"/>
</dbReference>
<feature type="domain" description="ImpA N-terminal" evidence="1">
    <location>
        <begin position="23"/>
        <end position="146"/>
    </location>
</feature>
<dbReference type="InterPro" id="IPR017740">
    <property type="entry name" value="TssA-like"/>
</dbReference>